<dbReference type="EMBL" id="BAABME010002597">
    <property type="protein sequence ID" value="GAA0155332.1"/>
    <property type="molecule type" value="Genomic_DNA"/>
</dbReference>
<dbReference type="AlphaFoldDB" id="A0AAV3PU42"/>
<dbReference type="PANTHER" id="PTHR48475">
    <property type="entry name" value="RIBONUCLEASE H"/>
    <property type="match status" value="1"/>
</dbReference>
<evidence type="ECO:0000313" key="2">
    <source>
        <dbReference type="EMBL" id="GAA0155332.1"/>
    </source>
</evidence>
<dbReference type="Gene3D" id="3.30.420.10">
    <property type="entry name" value="Ribonuclease H-like superfamily/Ribonuclease H"/>
    <property type="match status" value="1"/>
</dbReference>
<dbReference type="CDD" id="cd09279">
    <property type="entry name" value="RNase_HI_like"/>
    <property type="match status" value="1"/>
</dbReference>
<dbReference type="SUPFAM" id="SSF53098">
    <property type="entry name" value="Ribonuclease H-like"/>
    <property type="match status" value="1"/>
</dbReference>
<dbReference type="InterPro" id="IPR036397">
    <property type="entry name" value="RNaseH_sf"/>
</dbReference>
<organism evidence="2 3">
    <name type="scientific">Lithospermum erythrorhizon</name>
    <name type="common">Purple gromwell</name>
    <name type="synonym">Lithospermum officinale var. erythrorhizon</name>
    <dbReference type="NCBI Taxonomy" id="34254"/>
    <lineage>
        <taxon>Eukaryota</taxon>
        <taxon>Viridiplantae</taxon>
        <taxon>Streptophyta</taxon>
        <taxon>Embryophyta</taxon>
        <taxon>Tracheophyta</taxon>
        <taxon>Spermatophyta</taxon>
        <taxon>Magnoliopsida</taxon>
        <taxon>eudicotyledons</taxon>
        <taxon>Gunneridae</taxon>
        <taxon>Pentapetalae</taxon>
        <taxon>asterids</taxon>
        <taxon>lamiids</taxon>
        <taxon>Boraginales</taxon>
        <taxon>Boraginaceae</taxon>
        <taxon>Boraginoideae</taxon>
        <taxon>Lithospermeae</taxon>
        <taxon>Lithospermum</taxon>
    </lineage>
</organism>
<dbReference type="Pfam" id="PF13456">
    <property type="entry name" value="RVT_3"/>
    <property type="match status" value="1"/>
</dbReference>
<proteinExistence type="predicted"/>
<sequence length="178" mass="20231">MQPPRKYKDIQKLTGCLATLSWFISKSDGARNEKGSGARILVRGPGNIVIEYALRFTFPTTNNEEEYEVMVAGLTIVKLLGISRICVNKLVMGQVRSICGVKHDQLVKYHARAIQLAQTFEHILFEYIPRAQNEEVDHLSRLTITYYDELPQGVYVEVLEALSYQEVVTLSILKEPED</sequence>
<dbReference type="GO" id="GO:0003676">
    <property type="term" value="F:nucleic acid binding"/>
    <property type="evidence" value="ECO:0007669"/>
    <property type="project" value="InterPro"/>
</dbReference>
<reference evidence="2 3" key="1">
    <citation type="submission" date="2024-01" db="EMBL/GenBank/DDBJ databases">
        <title>The complete chloroplast genome sequence of Lithospermum erythrorhizon: insights into the phylogenetic relationship among Boraginaceae species and the maternal lineages of purple gromwells.</title>
        <authorList>
            <person name="Okada T."/>
            <person name="Watanabe K."/>
        </authorList>
    </citation>
    <scope>NUCLEOTIDE SEQUENCE [LARGE SCALE GENOMIC DNA]</scope>
</reference>
<name>A0AAV3PU42_LITER</name>
<gene>
    <name evidence="2" type="ORF">LIER_13086</name>
</gene>
<dbReference type="InterPro" id="IPR012337">
    <property type="entry name" value="RNaseH-like_sf"/>
</dbReference>
<comment type="caution">
    <text evidence="2">The sequence shown here is derived from an EMBL/GenBank/DDBJ whole genome shotgun (WGS) entry which is preliminary data.</text>
</comment>
<evidence type="ECO:0000259" key="1">
    <source>
        <dbReference type="Pfam" id="PF13456"/>
    </source>
</evidence>
<dbReference type="GO" id="GO:0004523">
    <property type="term" value="F:RNA-DNA hybrid ribonuclease activity"/>
    <property type="evidence" value="ECO:0007669"/>
    <property type="project" value="InterPro"/>
</dbReference>
<evidence type="ECO:0000313" key="3">
    <source>
        <dbReference type="Proteomes" id="UP001454036"/>
    </source>
</evidence>
<keyword evidence="3" id="KW-1185">Reference proteome</keyword>
<feature type="domain" description="RNase H type-1" evidence="1">
    <location>
        <begin position="28"/>
        <end position="141"/>
    </location>
</feature>
<protein>
    <recommendedName>
        <fullName evidence="1">RNase H type-1 domain-containing protein</fullName>
    </recommendedName>
</protein>
<dbReference type="Proteomes" id="UP001454036">
    <property type="component" value="Unassembled WGS sequence"/>
</dbReference>
<dbReference type="InterPro" id="IPR002156">
    <property type="entry name" value="RNaseH_domain"/>
</dbReference>
<dbReference type="PANTHER" id="PTHR48475:SF1">
    <property type="entry name" value="RNASE H TYPE-1 DOMAIN-CONTAINING PROTEIN"/>
    <property type="match status" value="1"/>
</dbReference>
<accession>A0AAV3PU42</accession>